<reference evidence="1 2" key="1">
    <citation type="journal article" date="2005" name="Nucleic Acids Res.">
        <title>Genomic blueprint of Hahella chejuensis, a marine microbe producing an algicidal agent.</title>
        <authorList>
            <person name="Jeong H."/>
            <person name="Yim J.H."/>
            <person name="Lee C."/>
            <person name="Choi S.-H."/>
            <person name="Park Y.K."/>
            <person name="Yoon S.H."/>
            <person name="Hur C.-G."/>
            <person name="Kang H.-Y."/>
            <person name="Kim D."/>
            <person name="Lee H.H."/>
            <person name="Park K.H."/>
            <person name="Park S.-H."/>
            <person name="Park H.-S."/>
            <person name="Lee H.K."/>
            <person name="Oh T.K."/>
            <person name="Kim J.F."/>
        </authorList>
    </citation>
    <scope>NUCLEOTIDE SEQUENCE [LARGE SCALE GENOMIC DNA]</scope>
    <source>
        <strain evidence="1 2">KCTC 2396</strain>
    </source>
</reference>
<name>Q2SEK9_HAHCH</name>
<proteinExistence type="predicted"/>
<protein>
    <submittedName>
        <fullName evidence="1">Uncharacterized protein</fullName>
    </submittedName>
</protein>
<dbReference type="EMBL" id="CP000155">
    <property type="protein sequence ID" value="ABC30915.1"/>
    <property type="molecule type" value="Genomic_DNA"/>
</dbReference>
<organism evidence="1 2">
    <name type="scientific">Hahella chejuensis (strain KCTC 2396)</name>
    <dbReference type="NCBI Taxonomy" id="349521"/>
    <lineage>
        <taxon>Bacteria</taxon>
        <taxon>Pseudomonadati</taxon>
        <taxon>Pseudomonadota</taxon>
        <taxon>Gammaproteobacteria</taxon>
        <taxon>Oceanospirillales</taxon>
        <taxon>Hahellaceae</taxon>
        <taxon>Hahella</taxon>
    </lineage>
</organism>
<dbReference type="AlphaFoldDB" id="Q2SEK9"/>
<dbReference type="HOGENOM" id="CLU_3365265_0_0_6"/>
<dbReference type="Proteomes" id="UP000000238">
    <property type="component" value="Chromosome"/>
</dbReference>
<dbReference type="KEGG" id="hch:HCH_04208"/>
<accession>Q2SEK9</accession>
<keyword evidence="2" id="KW-1185">Reference proteome</keyword>
<evidence type="ECO:0000313" key="1">
    <source>
        <dbReference type="EMBL" id="ABC30915.1"/>
    </source>
</evidence>
<gene>
    <name evidence="1" type="ordered locus">HCH_04208</name>
</gene>
<evidence type="ECO:0000313" key="2">
    <source>
        <dbReference type="Proteomes" id="UP000000238"/>
    </source>
</evidence>
<sequence>MIGAAPWSLADALLEKNPASFLNKLFTLTPFDDFL</sequence>